<proteinExistence type="predicted"/>
<evidence type="ECO:0000313" key="3">
    <source>
        <dbReference type="Proteomes" id="UP000837857"/>
    </source>
</evidence>
<feature type="region of interest" description="Disordered" evidence="1">
    <location>
        <begin position="1"/>
        <end position="20"/>
    </location>
</feature>
<name>A0ABN8IDB5_9NEOP</name>
<evidence type="ECO:0000313" key="2">
    <source>
        <dbReference type="EMBL" id="CAH2051611.1"/>
    </source>
</evidence>
<accession>A0ABN8IDB5</accession>
<protein>
    <submittedName>
        <fullName evidence="2">Uncharacterized protein</fullName>
    </submittedName>
</protein>
<reference evidence="2" key="1">
    <citation type="submission" date="2022-03" db="EMBL/GenBank/DDBJ databases">
        <authorList>
            <person name="Martin H S."/>
        </authorList>
    </citation>
    <scope>NUCLEOTIDE SEQUENCE</scope>
</reference>
<feature type="non-terminal residue" evidence="2">
    <location>
        <position position="67"/>
    </location>
</feature>
<evidence type="ECO:0000256" key="1">
    <source>
        <dbReference type="SAM" id="MobiDB-lite"/>
    </source>
</evidence>
<keyword evidence="3" id="KW-1185">Reference proteome</keyword>
<sequence>METPKTRIPMATLKGPPPRSILLLPANGKNVGRKGKETTALVPNSKVSRLYSKRRYSGLDERPEEKG</sequence>
<organism evidence="2 3">
    <name type="scientific">Iphiclides podalirius</name>
    <name type="common">scarce swallowtail</name>
    <dbReference type="NCBI Taxonomy" id="110791"/>
    <lineage>
        <taxon>Eukaryota</taxon>
        <taxon>Metazoa</taxon>
        <taxon>Ecdysozoa</taxon>
        <taxon>Arthropoda</taxon>
        <taxon>Hexapoda</taxon>
        <taxon>Insecta</taxon>
        <taxon>Pterygota</taxon>
        <taxon>Neoptera</taxon>
        <taxon>Endopterygota</taxon>
        <taxon>Lepidoptera</taxon>
        <taxon>Glossata</taxon>
        <taxon>Ditrysia</taxon>
        <taxon>Papilionoidea</taxon>
        <taxon>Papilionidae</taxon>
        <taxon>Papilioninae</taxon>
        <taxon>Iphiclides</taxon>
    </lineage>
</organism>
<dbReference type="EMBL" id="OW152832">
    <property type="protein sequence ID" value="CAH2051611.1"/>
    <property type="molecule type" value="Genomic_DNA"/>
</dbReference>
<dbReference type="Proteomes" id="UP000837857">
    <property type="component" value="Chromosome 20"/>
</dbReference>
<gene>
    <name evidence="2" type="ORF">IPOD504_LOCUS7854</name>
</gene>